<dbReference type="AlphaFoldDB" id="A0A919SLF5"/>
<dbReference type="GO" id="GO:0004553">
    <property type="term" value="F:hydrolase activity, hydrolyzing O-glycosyl compounds"/>
    <property type="evidence" value="ECO:0007669"/>
    <property type="project" value="InterPro"/>
</dbReference>
<evidence type="ECO:0000256" key="2">
    <source>
        <dbReference type="ARBA" id="ARBA00022729"/>
    </source>
</evidence>
<evidence type="ECO:0000256" key="9">
    <source>
        <dbReference type="SAM" id="SignalP"/>
    </source>
</evidence>
<evidence type="ECO:0000256" key="1">
    <source>
        <dbReference type="ARBA" id="ARBA00009865"/>
    </source>
</evidence>
<dbReference type="Pfam" id="PF04616">
    <property type="entry name" value="Glyco_hydro_43"/>
    <property type="match status" value="1"/>
</dbReference>
<evidence type="ECO:0000256" key="4">
    <source>
        <dbReference type="ARBA" id="ARBA00023295"/>
    </source>
</evidence>
<dbReference type="Gene3D" id="2.60.120.260">
    <property type="entry name" value="Galactose-binding domain-like"/>
    <property type="match status" value="1"/>
</dbReference>
<gene>
    <name evidence="10" type="ORF">Aco04nite_39150</name>
</gene>
<dbReference type="Gene3D" id="2.115.10.20">
    <property type="entry name" value="Glycosyl hydrolase domain, family 43"/>
    <property type="match status" value="1"/>
</dbReference>
<keyword evidence="3 7" id="KW-0378">Hydrolase</keyword>
<reference evidence="10" key="1">
    <citation type="submission" date="2021-03" db="EMBL/GenBank/DDBJ databases">
        <title>Whole genome shotgun sequence of Actinoplanes consettensis NBRC 14913.</title>
        <authorList>
            <person name="Komaki H."/>
            <person name="Tamura T."/>
        </authorList>
    </citation>
    <scope>NUCLEOTIDE SEQUENCE</scope>
    <source>
        <strain evidence="10">NBRC 14913</strain>
    </source>
</reference>
<keyword evidence="4 7" id="KW-0326">Glycosidase</keyword>
<evidence type="ECO:0000256" key="7">
    <source>
        <dbReference type="RuleBase" id="RU361187"/>
    </source>
</evidence>
<evidence type="ECO:0000313" key="11">
    <source>
        <dbReference type="Proteomes" id="UP000680865"/>
    </source>
</evidence>
<sequence length="473" mass="50987">MTPSVARRALWPVLVAVLALMLSSAAPAQAATGTFRNPVGTGPDPFMTYFNGNYYLTMTKGDSITMRRSPSVAGLLNAPAVEVWRDTDTSRNRDVWAPEFYRVGTRWYLYYTADNGVDENHRLFVLESDADNPLGPYHFKARLVPPNRDVFAIDPSLMQHNGKLYLAWAGTNAYQHNGINVALLSNPWTVSGNAVALNAAGGCAEVREAPEFLYRNGRTWMTYSTCDTGKPDYQLWQLSIAGTADPLVPANWVQRSGAVFARSDAHGVFGPGHHAFFTSPDGTQDWIVYHAKTTSVFTYDNRTTRVQRIGWNADGSPNLGEPLAAGATQDLPSGDPGPSTGWINDDGRSSGAGSLAYAGTWNSGTTCAAQCFWGDDHWSAATGATATFTFTGTQAALLSVRDVGNGIAAISVDGGAEQRVDFYGAIRVGENVNYLSPKLAHGTHTLRVRVTGEKNAASTAANISIDRAEIWTS</sequence>
<dbReference type="Proteomes" id="UP000680865">
    <property type="component" value="Unassembled WGS sequence"/>
</dbReference>
<protein>
    <submittedName>
        <fullName evidence="10">Hydrolase</fullName>
    </submittedName>
</protein>
<comment type="similarity">
    <text evidence="1 7">Belongs to the glycosyl hydrolase 43 family.</text>
</comment>
<keyword evidence="11" id="KW-1185">Reference proteome</keyword>
<name>A0A919SLF5_9ACTN</name>
<dbReference type="InterPro" id="IPR006710">
    <property type="entry name" value="Glyco_hydro_43"/>
</dbReference>
<evidence type="ECO:0000313" key="10">
    <source>
        <dbReference type="EMBL" id="GIM74210.1"/>
    </source>
</evidence>
<feature type="signal peptide" evidence="9">
    <location>
        <begin position="1"/>
        <end position="30"/>
    </location>
</feature>
<dbReference type="InterPro" id="IPR023296">
    <property type="entry name" value="Glyco_hydro_beta-prop_sf"/>
</dbReference>
<evidence type="ECO:0000256" key="5">
    <source>
        <dbReference type="PIRSR" id="PIRSR606710-1"/>
    </source>
</evidence>
<feature type="region of interest" description="Disordered" evidence="8">
    <location>
        <begin position="313"/>
        <end position="340"/>
    </location>
</feature>
<evidence type="ECO:0000256" key="8">
    <source>
        <dbReference type="SAM" id="MobiDB-lite"/>
    </source>
</evidence>
<comment type="caution">
    <text evidence="10">The sequence shown here is derived from an EMBL/GenBank/DDBJ whole genome shotgun (WGS) entry which is preliminary data.</text>
</comment>
<dbReference type="SUPFAM" id="SSF75005">
    <property type="entry name" value="Arabinanase/levansucrase/invertase"/>
    <property type="match status" value="1"/>
</dbReference>
<dbReference type="PANTHER" id="PTHR43817:SF1">
    <property type="entry name" value="HYDROLASE, FAMILY 43, PUTATIVE (AFU_ORTHOLOGUE AFUA_3G01660)-RELATED"/>
    <property type="match status" value="1"/>
</dbReference>
<dbReference type="EMBL" id="BOQP01000019">
    <property type="protein sequence ID" value="GIM74210.1"/>
    <property type="molecule type" value="Genomic_DNA"/>
</dbReference>
<accession>A0A919SLF5</accession>
<dbReference type="RefSeq" id="WP_212998662.1">
    <property type="nucleotide sequence ID" value="NZ_BAAATW010000010.1"/>
</dbReference>
<dbReference type="GO" id="GO:0005975">
    <property type="term" value="P:carbohydrate metabolic process"/>
    <property type="evidence" value="ECO:0007669"/>
    <property type="project" value="InterPro"/>
</dbReference>
<dbReference type="PANTHER" id="PTHR43817">
    <property type="entry name" value="GLYCOSYL HYDROLASE"/>
    <property type="match status" value="1"/>
</dbReference>
<keyword evidence="2 9" id="KW-0732">Signal</keyword>
<feature type="active site" description="Proton donor" evidence="5">
    <location>
        <position position="208"/>
    </location>
</feature>
<dbReference type="CDD" id="cd18820">
    <property type="entry name" value="GH43_LbAraf43-like"/>
    <property type="match status" value="1"/>
</dbReference>
<evidence type="ECO:0000256" key="6">
    <source>
        <dbReference type="PIRSR" id="PIRSR606710-2"/>
    </source>
</evidence>
<feature type="site" description="Important for catalytic activity, responsible for pKa modulation of the active site Glu and correct orientation of both the proton donor and substrate" evidence="6">
    <location>
        <position position="154"/>
    </location>
</feature>
<proteinExistence type="inferred from homology"/>
<evidence type="ECO:0000256" key="3">
    <source>
        <dbReference type="ARBA" id="ARBA00022801"/>
    </source>
</evidence>
<feature type="active site" description="Proton acceptor" evidence="5">
    <location>
        <position position="44"/>
    </location>
</feature>
<organism evidence="10 11">
    <name type="scientific">Winogradskya consettensis</name>
    <dbReference type="NCBI Taxonomy" id="113560"/>
    <lineage>
        <taxon>Bacteria</taxon>
        <taxon>Bacillati</taxon>
        <taxon>Actinomycetota</taxon>
        <taxon>Actinomycetes</taxon>
        <taxon>Micromonosporales</taxon>
        <taxon>Micromonosporaceae</taxon>
        <taxon>Winogradskya</taxon>
    </lineage>
</organism>
<feature type="chain" id="PRO_5037346706" evidence="9">
    <location>
        <begin position="31"/>
        <end position="473"/>
    </location>
</feature>